<comment type="subcellular location">
    <subcellularLocation>
        <location evidence="1">Cytoplasm</location>
    </subcellularLocation>
</comment>
<dbReference type="Gene3D" id="1.10.510.10">
    <property type="entry name" value="Transferase(Phosphotransferase) domain 1"/>
    <property type="match status" value="1"/>
</dbReference>
<dbReference type="PANTHER" id="PTHR12272:SF11">
    <property type="entry name" value="PAN2-PAN3 DEADENYLATION COMPLEX SUBUNIT PAN3"/>
    <property type="match status" value="1"/>
</dbReference>
<keyword evidence="9" id="KW-1185">Reference proteome</keyword>
<reference evidence="8 9" key="1">
    <citation type="submission" date="2017-03" db="EMBL/GenBank/DDBJ databases">
        <title>WGS assembly of Porphyra umbilicalis.</title>
        <authorList>
            <person name="Brawley S.H."/>
            <person name="Blouin N.A."/>
            <person name="Ficko-Blean E."/>
            <person name="Wheeler G.L."/>
            <person name="Lohr M."/>
            <person name="Goodson H.V."/>
            <person name="Jenkins J.W."/>
            <person name="Blaby-Haas C.E."/>
            <person name="Helliwell K.E."/>
            <person name="Chan C."/>
            <person name="Marriage T."/>
            <person name="Bhattacharya D."/>
            <person name="Klein A.S."/>
            <person name="Badis Y."/>
            <person name="Brodie J."/>
            <person name="Cao Y."/>
            <person name="Collen J."/>
            <person name="Dittami S.M."/>
            <person name="Gachon C.M."/>
            <person name="Green B.R."/>
            <person name="Karpowicz S."/>
            <person name="Kim J.W."/>
            <person name="Kudahl U."/>
            <person name="Lin S."/>
            <person name="Michel G."/>
            <person name="Mittag M."/>
            <person name="Olson B.J."/>
            <person name="Pangilinan J."/>
            <person name="Peng Y."/>
            <person name="Qiu H."/>
            <person name="Shu S."/>
            <person name="Singer J.T."/>
            <person name="Smith A.G."/>
            <person name="Sprecher B.N."/>
            <person name="Wagner V."/>
            <person name="Wang W."/>
            <person name="Wang Z.-Y."/>
            <person name="Yan J."/>
            <person name="Yarish C."/>
            <person name="Zoeuner-Riek S."/>
            <person name="Zhuang Y."/>
            <person name="Zou Y."/>
            <person name="Lindquist E.A."/>
            <person name="Grimwood J."/>
            <person name="Barry K."/>
            <person name="Rokhsar D.S."/>
            <person name="Schmutz J."/>
            <person name="Stiller J.W."/>
            <person name="Grossman A.R."/>
            <person name="Prochnik S.E."/>
        </authorList>
    </citation>
    <scope>NUCLEOTIDE SEQUENCE [LARGE SCALE GENOMIC DNA]</scope>
    <source>
        <strain evidence="8">4086291</strain>
    </source>
</reference>
<keyword evidence="2" id="KW-0963">Cytoplasm</keyword>
<dbReference type="Gene3D" id="1.10.287.3700">
    <property type="match status" value="1"/>
</dbReference>
<evidence type="ECO:0000256" key="6">
    <source>
        <dbReference type="ARBA" id="ARBA00023054"/>
    </source>
</evidence>
<dbReference type="InterPro" id="IPR041332">
    <property type="entry name" value="Pan3_CK"/>
</dbReference>
<dbReference type="InterPro" id="IPR030844">
    <property type="entry name" value="PAN3"/>
</dbReference>
<dbReference type="OrthoDB" id="204958at2759"/>
<dbReference type="InterPro" id="IPR011009">
    <property type="entry name" value="Kinase-like_dom_sf"/>
</dbReference>
<protein>
    <recommendedName>
        <fullName evidence="7">Protein kinase domain-containing protein</fullName>
    </recommendedName>
</protein>
<dbReference type="GO" id="GO:0031251">
    <property type="term" value="C:PAN complex"/>
    <property type="evidence" value="ECO:0007669"/>
    <property type="project" value="InterPro"/>
</dbReference>
<dbReference type="PANTHER" id="PTHR12272">
    <property type="entry name" value="DEADENYLATION COMPLEX SUBUNIT PAN3"/>
    <property type="match status" value="1"/>
</dbReference>
<sequence>MNSGVGSMGAMDPLAALRASADLYINPDAREDARRDASLLLSTATPGTVPEAVHHYYGLLPLEADPASPAGAPRSSTGGPPSVVYKAVSTDDGRGYALRRYLGAPPARGDAIVASVEAWKRIRHPGVVALREAFTSRAFAPARSAMPPANELVFAYELHPRAETLRAALQAPPHLSSLHAVDGPLSEAAVWSLTTQLLTAVAAVHAANLVLRTALSPDAVLVTGRHRVRIGRLAEADAFDADGGALGHAASTARLAALQREDLGNLGRLLGALVNRGPAAGAADAGRRAPELTRLVSLLVGGSARTTVTDVLSFIAPRLAAESAAVWSHADATQAVLHQEYDASRLLRLSSLLGFINERADDASAATGGNAAWSETADRYLLKLFRDYVFHQVDADGRPLLDYGHVMECLSRLDVGSPETVLLSSRDGAALILASYAELQRCLRTSLEDLRMRANAHSM</sequence>
<accession>A0A1X6NVU4</accession>
<evidence type="ECO:0000256" key="4">
    <source>
        <dbReference type="ARBA" id="ARBA00022741"/>
    </source>
</evidence>
<dbReference type="Pfam" id="PF18101">
    <property type="entry name" value="Pan3_CK"/>
    <property type="match status" value="1"/>
</dbReference>
<evidence type="ECO:0000256" key="3">
    <source>
        <dbReference type="ARBA" id="ARBA00022664"/>
    </source>
</evidence>
<dbReference type="GO" id="GO:0006397">
    <property type="term" value="P:mRNA processing"/>
    <property type="evidence" value="ECO:0007669"/>
    <property type="project" value="UniProtKB-KW"/>
</dbReference>
<evidence type="ECO:0000313" key="8">
    <source>
        <dbReference type="EMBL" id="OSX72626.1"/>
    </source>
</evidence>
<dbReference type="Gene3D" id="1.20.5.5160">
    <property type="match status" value="1"/>
</dbReference>
<evidence type="ECO:0000313" key="9">
    <source>
        <dbReference type="Proteomes" id="UP000218209"/>
    </source>
</evidence>
<evidence type="ECO:0000256" key="5">
    <source>
        <dbReference type="ARBA" id="ARBA00022840"/>
    </source>
</evidence>
<dbReference type="GO" id="GO:0005524">
    <property type="term" value="F:ATP binding"/>
    <property type="evidence" value="ECO:0007669"/>
    <property type="project" value="UniProtKB-KW"/>
</dbReference>
<keyword evidence="6" id="KW-0175">Coiled coil</keyword>
<keyword evidence="3" id="KW-0507">mRNA processing</keyword>
<dbReference type="SUPFAM" id="SSF56112">
    <property type="entry name" value="Protein kinase-like (PK-like)"/>
    <property type="match status" value="1"/>
</dbReference>
<dbReference type="EMBL" id="KV919048">
    <property type="protein sequence ID" value="OSX72626.1"/>
    <property type="molecule type" value="Genomic_DNA"/>
</dbReference>
<dbReference type="PROSITE" id="PS50011">
    <property type="entry name" value="PROTEIN_KINASE_DOM"/>
    <property type="match status" value="1"/>
</dbReference>
<dbReference type="Proteomes" id="UP000218209">
    <property type="component" value="Unassembled WGS sequence"/>
</dbReference>
<name>A0A1X6NVU4_PORUM</name>
<evidence type="ECO:0000256" key="1">
    <source>
        <dbReference type="ARBA" id="ARBA00004496"/>
    </source>
</evidence>
<organism evidence="8 9">
    <name type="scientific">Porphyra umbilicalis</name>
    <name type="common">Purple laver</name>
    <name type="synonym">Red alga</name>
    <dbReference type="NCBI Taxonomy" id="2786"/>
    <lineage>
        <taxon>Eukaryota</taxon>
        <taxon>Rhodophyta</taxon>
        <taxon>Bangiophyceae</taxon>
        <taxon>Bangiales</taxon>
        <taxon>Bangiaceae</taxon>
        <taxon>Porphyra</taxon>
    </lineage>
</organism>
<keyword evidence="4" id="KW-0547">Nucleotide-binding</keyword>
<dbReference type="InterPro" id="IPR000719">
    <property type="entry name" value="Prot_kinase_dom"/>
</dbReference>
<dbReference type="GO" id="GO:0000289">
    <property type="term" value="P:nuclear-transcribed mRNA poly(A) tail shortening"/>
    <property type="evidence" value="ECO:0007669"/>
    <property type="project" value="InterPro"/>
</dbReference>
<evidence type="ECO:0000256" key="2">
    <source>
        <dbReference type="ARBA" id="ARBA00022490"/>
    </source>
</evidence>
<gene>
    <name evidence="8" type="ORF">BU14_0417s0001</name>
</gene>
<dbReference type="GO" id="GO:0008143">
    <property type="term" value="F:poly(A) binding"/>
    <property type="evidence" value="ECO:0007669"/>
    <property type="project" value="TreeGrafter"/>
</dbReference>
<proteinExistence type="predicted"/>
<dbReference type="GO" id="GO:0000932">
    <property type="term" value="C:P-body"/>
    <property type="evidence" value="ECO:0007669"/>
    <property type="project" value="TreeGrafter"/>
</dbReference>
<feature type="domain" description="Protein kinase" evidence="7">
    <location>
        <begin position="70"/>
        <end position="459"/>
    </location>
</feature>
<dbReference type="GO" id="GO:0004672">
    <property type="term" value="F:protein kinase activity"/>
    <property type="evidence" value="ECO:0007669"/>
    <property type="project" value="InterPro"/>
</dbReference>
<dbReference type="AlphaFoldDB" id="A0A1X6NVU4"/>
<keyword evidence="5" id="KW-0067">ATP-binding</keyword>
<evidence type="ECO:0000259" key="7">
    <source>
        <dbReference type="PROSITE" id="PS50011"/>
    </source>
</evidence>